<dbReference type="EMBL" id="JASAYQ010000003">
    <property type="protein sequence ID" value="MDP8172255.1"/>
    <property type="molecule type" value="Genomic_DNA"/>
</dbReference>
<dbReference type="GO" id="GO:0031640">
    <property type="term" value="P:killing of cells of another organism"/>
    <property type="evidence" value="ECO:0007669"/>
    <property type="project" value="UniProtKB-KW"/>
</dbReference>
<evidence type="ECO:0000256" key="5">
    <source>
        <dbReference type="RuleBase" id="RU368102"/>
    </source>
</evidence>
<protein>
    <recommendedName>
        <fullName evidence="5">RTX toxin-activating lysine-acyltransferase</fullName>
        <ecNumber evidence="5">2.3.1.-</ecNumber>
    </recommendedName>
</protein>
<dbReference type="GO" id="GO:0016746">
    <property type="term" value="F:acyltransferase activity"/>
    <property type="evidence" value="ECO:0007669"/>
    <property type="project" value="UniProtKB-UniRule"/>
</dbReference>
<reference evidence="6" key="1">
    <citation type="journal article" date="2023" name="Front. Microbiol.">
        <title>Phylogeography and host specificity of Pasteurellaceae pathogenic to sea-farmed fish in the north-east Atlantic.</title>
        <authorList>
            <person name="Gulla S."/>
            <person name="Colquhoun D.J."/>
            <person name="Olsen A.B."/>
            <person name="Spilsberg B."/>
            <person name="Lagesen K."/>
            <person name="Aakesson C.P."/>
            <person name="Strom S."/>
            <person name="Manji F."/>
            <person name="Birkbeck T.H."/>
            <person name="Nilsen H.K."/>
        </authorList>
    </citation>
    <scope>NUCLEOTIDE SEQUENCE</scope>
    <source>
        <strain evidence="6">TW16_20</strain>
    </source>
</reference>
<keyword evidence="5" id="KW-0808">Transferase</keyword>
<organism evidence="6 7">
    <name type="scientific">Phocoenobacter skyensis</name>
    <dbReference type="NCBI Taxonomy" id="97481"/>
    <lineage>
        <taxon>Bacteria</taxon>
        <taxon>Pseudomonadati</taxon>
        <taxon>Pseudomonadota</taxon>
        <taxon>Gammaproteobacteria</taxon>
        <taxon>Pasteurellales</taxon>
        <taxon>Pasteurellaceae</taxon>
        <taxon>Phocoenobacter</taxon>
    </lineage>
</organism>
<dbReference type="RefSeq" id="WP_306374375.1">
    <property type="nucleotide sequence ID" value="NZ_JASAYK010000004.1"/>
</dbReference>
<sequence>MNTIRVVCPSCFPDKDWSESEVLGSMVWLWHHDTLRQDATLPEIIGFLMPPIKLRQFILFYDSDRPIGYISWANFNATAESLYKKSHFNLLDNEQYWNCGDRTWIIDYFAPFGDYKKILNLSREMFPRSVVRFLKHKELQSKERTVFLYRGIDVSRAEMHSWDQKYPLGIE</sequence>
<evidence type="ECO:0000313" key="6">
    <source>
        <dbReference type="EMBL" id="MDP8172255.1"/>
    </source>
</evidence>
<comment type="caution">
    <text evidence="6">The sequence shown here is derived from an EMBL/GenBank/DDBJ whole genome shotgun (WGS) entry which is preliminary data.</text>
</comment>
<comment type="subcellular location">
    <subcellularLocation>
        <location evidence="1 5">Cytoplasm</location>
    </subcellularLocation>
</comment>
<keyword evidence="5" id="KW-0204">Cytolysis</keyword>
<comment type="catalytic activity">
    <reaction evidence="4">
        <text>a fatty acyl-[ACP] + L-lysyl-[protein] = N(6)-(fatty acyl)-L-lysyl-[protein] + holo-[ACP] + H(+)</text>
        <dbReference type="Rhea" id="RHEA:70667"/>
        <dbReference type="Rhea" id="RHEA-COMP:9685"/>
        <dbReference type="Rhea" id="RHEA-COMP:9752"/>
        <dbReference type="Rhea" id="RHEA-COMP:14125"/>
        <dbReference type="Rhea" id="RHEA-COMP:17946"/>
        <dbReference type="ChEBI" id="CHEBI:15378"/>
        <dbReference type="ChEBI" id="CHEBI:29969"/>
        <dbReference type="ChEBI" id="CHEBI:64479"/>
        <dbReference type="ChEBI" id="CHEBI:138651"/>
        <dbReference type="ChEBI" id="CHEBI:189854"/>
    </reaction>
    <physiologicalReaction direction="left-to-right" evidence="4">
        <dbReference type="Rhea" id="RHEA:70668"/>
    </physiologicalReaction>
</comment>
<dbReference type="GO" id="GO:0009404">
    <property type="term" value="P:toxin metabolic process"/>
    <property type="evidence" value="ECO:0007669"/>
    <property type="project" value="UniProtKB-UniRule"/>
</dbReference>
<evidence type="ECO:0000256" key="4">
    <source>
        <dbReference type="ARBA" id="ARBA00048621"/>
    </source>
</evidence>
<keyword evidence="5" id="KW-0963">Cytoplasm</keyword>
<accession>A0AAJ6N8Q5</accession>
<proteinExistence type="inferred from homology"/>
<evidence type="ECO:0000313" key="7">
    <source>
        <dbReference type="Proteomes" id="UP001236239"/>
    </source>
</evidence>
<evidence type="ECO:0000256" key="3">
    <source>
        <dbReference type="ARBA" id="ARBA00023315"/>
    </source>
</evidence>
<comment type="similarity">
    <text evidence="2 5">Belongs to the RTX toxin acyltransferase family.</text>
</comment>
<keyword evidence="3 5" id="KW-0012">Acyltransferase</keyword>
<evidence type="ECO:0000256" key="2">
    <source>
        <dbReference type="ARBA" id="ARBA00005686"/>
    </source>
</evidence>
<dbReference type="EC" id="2.3.1.-" evidence="5"/>
<dbReference type="GO" id="GO:0005737">
    <property type="term" value="C:cytoplasm"/>
    <property type="evidence" value="ECO:0007669"/>
    <property type="project" value="UniProtKB-SubCell"/>
</dbReference>
<comment type="function">
    <text evidence="5">Involved in fatty acylation of protoxin at internal lysine residues, thereby converting it to the active toxin.</text>
</comment>
<dbReference type="InterPro" id="IPR003996">
    <property type="entry name" value="RTX_toxin-activating_protC_bac"/>
</dbReference>
<dbReference type="AlphaFoldDB" id="A0AAJ6N8Q5"/>
<dbReference type="Pfam" id="PF02794">
    <property type="entry name" value="HlyC"/>
    <property type="match status" value="1"/>
</dbReference>
<dbReference type="Proteomes" id="UP001236239">
    <property type="component" value="Unassembled WGS sequence"/>
</dbReference>
<name>A0AAJ6N8Q5_9PAST</name>
<evidence type="ECO:0000256" key="1">
    <source>
        <dbReference type="ARBA" id="ARBA00004496"/>
    </source>
</evidence>
<gene>
    <name evidence="6" type="ORF">QJU93_02645</name>
</gene>